<sequence>MKLFTFALGLAAAVVALPQASEATLPWLLATVGDGYGAGSARTLGLVWQGILAVLIFAGVRFGVSLVVSALSLAAALRLLPRSRRR</sequence>
<accession>A0A1I3P0F0</accession>
<reference evidence="2 3" key="1">
    <citation type="submission" date="2016-10" db="EMBL/GenBank/DDBJ databases">
        <authorList>
            <person name="de Groot N.N."/>
        </authorList>
    </citation>
    <scope>NUCLEOTIDE SEQUENCE [LARGE SCALE GENOMIC DNA]</scope>
    <source>
        <strain evidence="2 3">CGMCC 1.11030</strain>
    </source>
</reference>
<keyword evidence="1" id="KW-1133">Transmembrane helix</keyword>
<evidence type="ECO:0000313" key="2">
    <source>
        <dbReference type="EMBL" id="SFJ14770.1"/>
    </source>
</evidence>
<dbReference type="AlphaFoldDB" id="A0A1I3P0F0"/>
<feature type="transmembrane region" description="Helical" evidence="1">
    <location>
        <begin position="47"/>
        <end position="80"/>
    </location>
</feature>
<dbReference type="EMBL" id="FOQH01000015">
    <property type="protein sequence ID" value="SFJ14770.1"/>
    <property type="molecule type" value="Genomic_DNA"/>
</dbReference>
<dbReference type="Proteomes" id="UP000199377">
    <property type="component" value="Unassembled WGS sequence"/>
</dbReference>
<keyword evidence="1" id="KW-0812">Transmembrane</keyword>
<protein>
    <submittedName>
        <fullName evidence="2">Uncharacterized protein</fullName>
    </submittedName>
</protein>
<gene>
    <name evidence="2" type="ORF">SAMN05216258_1157</name>
</gene>
<proteinExistence type="predicted"/>
<organism evidence="2 3">
    <name type="scientific">Albimonas pacifica</name>
    <dbReference type="NCBI Taxonomy" id="1114924"/>
    <lineage>
        <taxon>Bacteria</taxon>
        <taxon>Pseudomonadati</taxon>
        <taxon>Pseudomonadota</taxon>
        <taxon>Alphaproteobacteria</taxon>
        <taxon>Rhodobacterales</taxon>
        <taxon>Paracoccaceae</taxon>
        <taxon>Albimonas</taxon>
    </lineage>
</organism>
<dbReference type="STRING" id="1114924.SAMN05216258_1157"/>
<keyword evidence="1" id="KW-0472">Membrane</keyword>
<evidence type="ECO:0000256" key="1">
    <source>
        <dbReference type="SAM" id="Phobius"/>
    </source>
</evidence>
<name>A0A1I3P0F0_9RHOB</name>
<dbReference type="RefSeq" id="WP_092865327.1">
    <property type="nucleotide sequence ID" value="NZ_FOQH01000015.1"/>
</dbReference>
<evidence type="ECO:0000313" key="3">
    <source>
        <dbReference type="Proteomes" id="UP000199377"/>
    </source>
</evidence>
<keyword evidence="3" id="KW-1185">Reference proteome</keyword>